<dbReference type="RefSeq" id="XP_060430586.1">
    <property type="nucleotide sequence ID" value="XM_060574736.1"/>
</dbReference>
<protein>
    <recommendedName>
        <fullName evidence="4">Secreted protein</fullName>
    </recommendedName>
</protein>
<dbReference type="GeneID" id="85459262"/>
<name>A0AAJ0EWQ4_9PEZI</name>
<evidence type="ECO:0008006" key="4">
    <source>
        <dbReference type="Google" id="ProtNLM"/>
    </source>
</evidence>
<dbReference type="EMBL" id="JAHMHR010000017">
    <property type="protein sequence ID" value="KAK1676583.1"/>
    <property type="molecule type" value="Genomic_DNA"/>
</dbReference>
<dbReference type="AlphaFoldDB" id="A0AAJ0EWQ4"/>
<comment type="caution">
    <text evidence="2">The sequence shown here is derived from an EMBL/GenBank/DDBJ whole genome shotgun (WGS) entry which is preliminary data.</text>
</comment>
<reference evidence="2" key="1">
    <citation type="submission" date="2021-06" db="EMBL/GenBank/DDBJ databases">
        <title>Comparative genomics, transcriptomics and evolutionary studies reveal genomic signatures of adaptation to plant cell wall in hemibiotrophic fungi.</title>
        <authorList>
            <consortium name="DOE Joint Genome Institute"/>
            <person name="Baroncelli R."/>
            <person name="Diaz J.F."/>
            <person name="Benocci T."/>
            <person name="Peng M."/>
            <person name="Battaglia E."/>
            <person name="Haridas S."/>
            <person name="Andreopoulos W."/>
            <person name="Labutti K."/>
            <person name="Pangilinan J."/>
            <person name="Floch G.L."/>
            <person name="Makela M.R."/>
            <person name="Henrissat B."/>
            <person name="Grigoriev I.V."/>
            <person name="Crouch J.A."/>
            <person name="De Vries R.P."/>
            <person name="Sukno S.A."/>
            <person name="Thon M.R."/>
        </authorList>
    </citation>
    <scope>NUCLEOTIDE SEQUENCE</scope>
    <source>
        <strain evidence="2">CBS 193.32</strain>
    </source>
</reference>
<feature type="chain" id="PRO_5042570988" description="Secreted protein" evidence="1">
    <location>
        <begin position="20"/>
        <end position="111"/>
    </location>
</feature>
<evidence type="ECO:0000313" key="3">
    <source>
        <dbReference type="Proteomes" id="UP001224890"/>
    </source>
</evidence>
<gene>
    <name evidence="2" type="ORF">BDP55DRAFT_661534</name>
</gene>
<evidence type="ECO:0000256" key="1">
    <source>
        <dbReference type="SAM" id="SignalP"/>
    </source>
</evidence>
<evidence type="ECO:0000313" key="2">
    <source>
        <dbReference type="EMBL" id="KAK1676583.1"/>
    </source>
</evidence>
<feature type="signal peptide" evidence="1">
    <location>
        <begin position="1"/>
        <end position="19"/>
    </location>
</feature>
<keyword evidence="1" id="KW-0732">Signal</keyword>
<organism evidence="2 3">
    <name type="scientific">Colletotrichum godetiae</name>
    <dbReference type="NCBI Taxonomy" id="1209918"/>
    <lineage>
        <taxon>Eukaryota</taxon>
        <taxon>Fungi</taxon>
        <taxon>Dikarya</taxon>
        <taxon>Ascomycota</taxon>
        <taxon>Pezizomycotina</taxon>
        <taxon>Sordariomycetes</taxon>
        <taxon>Hypocreomycetidae</taxon>
        <taxon>Glomerellales</taxon>
        <taxon>Glomerellaceae</taxon>
        <taxon>Colletotrichum</taxon>
        <taxon>Colletotrichum acutatum species complex</taxon>
    </lineage>
</organism>
<sequence>MAGPGWFVWGGLMPFPSSAESKVYLLGCECVCVCVQLESLGKTRHGRSGSSRSSCFTFSSGFNLCRRWVSSSPSHRTCLPWPDPTARSLLMWHVLWRNSSTLGPLTPENGL</sequence>
<keyword evidence="3" id="KW-1185">Reference proteome</keyword>
<dbReference type="Proteomes" id="UP001224890">
    <property type="component" value="Unassembled WGS sequence"/>
</dbReference>
<accession>A0AAJ0EWQ4</accession>
<proteinExistence type="predicted"/>